<gene>
    <name evidence="14" type="ORF">FB458_1402</name>
</gene>
<dbReference type="InterPro" id="IPR000719">
    <property type="entry name" value="Prot_kinase_dom"/>
</dbReference>
<feature type="region of interest" description="Disordered" evidence="11">
    <location>
        <begin position="593"/>
        <end position="636"/>
    </location>
</feature>
<evidence type="ECO:0000259" key="12">
    <source>
        <dbReference type="PROSITE" id="PS50011"/>
    </source>
</evidence>
<evidence type="ECO:0000256" key="2">
    <source>
        <dbReference type="ARBA" id="ARBA00022527"/>
    </source>
</evidence>
<evidence type="ECO:0000256" key="7">
    <source>
        <dbReference type="ARBA" id="ARBA00022840"/>
    </source>
</evidence>
<evidence type="ECO:0000313" key="15">
    <source>
        <dbReference type="Proteomes" id="UP000317893"/>
    </source>
</evidence>
<evidence type="ECO:0000256" key="11">
    <source>
        <dbReference type="SAM" id="MobiDB-lite"/>
    </source>
</evidence>
<dbReference type="PANTHER" id="PTHR43289">
    <property type="entry name" value="MITOGEN-ACTIVATED PROTEIN KINASE KINASE KINASE 20-RELATED"/>
    <property type="match status" value="1"/>
</dbReference>
<feature type="domain" description="Protein kinase" evidence="12">
    <location>
        <begin position="11"/>
        <end position="280"/>
    </location>
</feature>
<comment type="catalytic activity">
    <reaction evidence="8">
        <text>L-threonyl-[protein] + ATP = O-phospho-L-threonyl-[protein] + ADP + H(+)</text>
        <dbReference type="Rhea" id="RHEA:46608"/>
        <dbReference type="Rhea" id="RHEA-COMP:11060"/>
        <dbReference type="Rhea" id="RHEA-COMP:11605"/>
        <dbReference type="ChEBI" id="CHEBI:15378"/>
        <dbReference type="ChEBI" id="CHEBI:30013"/>
        <dbReference type="ChEBI" id="CHEBI:30616"/>
        <dbReference type="ChEBI" id="CHEBI:61977"/>
        <dbReference type="ChEBI" id="CHEBI:456216"/>
        <dbReference type="EC" id="2.7.11.1"/>
    </reaction>
</comment>
<evidence type="ECO:0000256" key="10">
    <source>
        <dbReference type="PROSITE-ProRule" id="PRU10141"/>
    </source>
</evidence>
<dbReference type="CDD" id="cd06577">
    <property type="entry name" value="PASTA_pknB"/>
    <property type="match status" value="3"/>
</dbReference>
<dbReference type="PANTHER" id="PTHR43289:SF6">
    <property type="entry name" value="SERINE_THREONINE-PROTEIN KINASE NEKL-3"/>
    <property type="match status" value="1"/>
</dbReference>
<dbReference type="InterPro" id="IPR008271">
    <property type="entry name" value="Ser/Thr_kinase_AS"/>
</dbReference>
<dbReference type="GO" id="GO:0005524">
    <property type="term" value="F:ATP binding"/>
    <property type="evidence" value="ECO:0007669"/>
    <property type="project" value="UniProtKB-UniRule"/>
</dbReference>
<dbReference type="Gene3D" id="3.30.200.20">
    <property type="entry name" value="Phosphorylase Kinase, domain 1"/>
    <property type="match status" value="1"/>
</dbReference>
<dbReference type="OrthoDB" id="9762169at2"/>
<evidence type="ECO:0000256" key="9">
    <source>
        <dbReference type="ARBA" id="ARBA00048679"/>
    </source>
</evidence>
<dbReference type="Proteomes" id="UP000317893">
    <property type="component" value="Unassembled WGS sequence"/>
</dbReference>
<dbReference type="NCBIfam" id="NF033483">
    <property type="entry name" value="PknB_PASTA_kin"/>
    <property type="match status" value="1"/>
</dbReference>
<dbReference type="GO" id="GO:0004674">
    <property type="term" value="F:protein serine/threonine kinase activity"/>
    <property type="evidence" value="ECO:0007669"/>
    <property type="project" value="UniProtKB-KW"/>
</dbReference>
<dbReference type="InterPro" id="IPR005543">
    <property type="entry name" value="PASTA_dom"/>
</dbReference>
<evidence type="ECO:0000256" key="8">
    <source>
        <dbReference type="ARBA" id="ARBA00047899"/>
    </source>
</evidence>
<dbReference type="EC" id="2.7.11.1" evidence="1"/>
<evidence type="ECO:0000256" key="1">
    <source>
        <dbReference type="ARBA" id="ARBA00012513"/>
    </source>
</evidence>
<dbReference type="Pfam" id="PF00069">
    <property type="entry name" value="Pkinase"/>
    <property type="match status" value="1"/>
</dbReference>
<feature type="domain" description="PASTA" evidence="13">
    <location>
        <begin position="394"/>
        <end position="461"/>
    </location>
</feature>
<feature type="domain" description="PASTA" evidence="13">
    <location>
        <begin position="528"/>
        <end position="593"/>
    </location>
</feature>
<organism evidence="14 15">
    <name type="scientific">Lapillicoccus jejuensis</name>
    <dbReference type="NCBI Taxonomy" id="402171"/>
    <lineage>
        <taxon>Bacteria</taxon>
        <taxon>Bacillati</taxon>
        <taxon>Actinomycetota</taxon>
        <taxon>Actinomycetes</taxon>
        <taxon>Micrococcales</taxon>
        <taxon>Intrasporangiaceae</taxon>
        <taxon>Lapillicoccus</taxon>
    </lineage>
</organism>
<comment type="caution">
    <text evidence="14">The sequence shown here is derived from an EMBL/GenBank/DDBJ whole genome shotgun (WGS) entry which is preliminary data.</text>
</comment>
<feature type="compositionally biased region" description="Basic and acidic residues" evidence="11">
    <location>
        <begin position="348"/>
        <end position="362"/>
    </location>
</feature>
<dbReference type="InterPro" id="IPR011009">
    <property type="entry name" value="Kinase-like_dom_sf"/>
</dbReference>
<feature type="region of interest" description="Disordered" evidence="11">
    <location>
        <begin position="437"/>
        <end position="460"/>
    </location>
</feature>
<evidence type="ECO:0000259" key="13">
    <source>
        <dbReference type="PROSITE" id="PS51178"/>
    </source>
</evidence>
<sequence length="636" mass="65924">MSTPRLLGGRYEVHELIGRGGMAQVHRGVDTRLERPVAVKVLRSDLARDPTFLARFRREAQAAAGLNHPAVVAIYDSGEDVDEALGVLDASVVPYIVMEVVEGETLRERLRRTGPLEPAEAARVTEGVLSALAAAHRSGIVHRDVKPANVMLTDGGQVKVMDFGIARALADSAATMTQTQAVVGTAQYLSPEQAQGQHVDARSDLYSTGCLLYELLTGRPPFRGDSPVAVAFQHVTEPPQPPSTHRAGIDRPFDEVTVHALAKDRERRYPSAEQFRADLVAARTGRPVSEAATRSLSAAAPGTRPTPGTTDVATAVVRPVHHGGAPGADPYGARPAPGPGAPAGDTALLDRDRVVGRREPDRPRRRRSGTAVVLTLVAVLALVVGLVAARELLGPGGSVTVPTVAGLEIGPAQAAVTARGLLVQVAEVTDPSVAPGRVVRSAPGAGTSVPSGSSVRLDVSTGPGQVAVPQVAGRTQEEATSALAAVGLSVTTIRQVDVADQPAGRVVATEPSVGSVVAPTQGITLDVATGKVPVPDVVGRHYSVAQSTLGQQGLKVVVQEVDSDQLEGTVLSQDPPASSVVDVGSRVTLRIARRQAATPTPTPTATPTATSAPTPTPSATPTPTPTPDPTRTKRRP</sequence>
<evidence type="ECO:0000313" key="14">
    <source>
        <dbReference type="EMBL" id="TQJ08316.1"/>
    </source>
</evidence>
<dbReference type="AlphaFoldDB" id="A0A542DZ35"/>
<dbReference type="SMART" id="SM00740">
    <property type="entry name" value="PASTA"/>
    <property type="match status" value="3"/>
</dbReference>
<keyword evidence="5 10" id="KW-0547">Nucleotide-binding</keyword>
<dbReference type="RefSeq" id="WP_141847848.1">
    <property type="nucleotide sequence ID" value="NZ_BAAAPR010000004.1"/>
</dbReference>
<dbReference type="FunFam" id="1.10.510.10:FF:000021">
    <property type="entry name" value="Serine/threonine protein kinase"/>
    <property type="match status" value="1"/>
</dbReference>
<dbReference type="InterPro" id="IPR017441">
    <property type="entry name" value="Protein_kinase_ATP_BS"/>
</dbReference>
<feature type="domain" description="PASTA" evidence="13">
    <location>
        <begin position="462"/>
        <end position="526"/>
    </location>
</feature>
<dbReference type="PROSITE" id="PS00107">
    <property type="entry name" value="PROTEIN_KINASE_ATP"/>
    <property type="match status" value="1"/>
</dbReference>
<evidence type="ECO:0000256" key="3">
    <source>
        <dbReference type="ARBA" id="ARBA00022679"/>
    </source>
</evidence>
<feature type="compositionally biased region" description="Pro residues" evidence="11">
    <location>
        <begin position="614"/>
        <end position="628"/>
    </location>
</feature>
<dbReference type="CDD" id="cd14014">
    <property type="entry name" value="STKc_PknB_like"/>
    <property type="match status" value="1"/>
</dbReference>
<dbReference type="PROSITE" id="PS00108">
    <property type="entry name" value="PROTEIN_KINASE_ST"/>
    <property type="match status" value="1"/>
</dbReference>
<accession>A0A542DZ35</accession>
<feature type="compositionally biased region" description="Low complexity" evidence="11">
    <location>
        <begin position="298"/>
        <end position="310"/>
    </location>
</feature>
<dbReference type="SMART" id="SM00220">
    <property type="entry name" value="S_TKc"/>
    <property type="match status" value="1"/>
</dbReference>
<keyword evidence="15" id="KW-1185">Reference proteome</keyword>
<dbReference type="SUPFAM" id="SSF56112">
    <property type="entry name" value="Protein kinase-like (PK-like)"/>
    <property type="match status" value="1"/>
</dbReference>
<proteinExistence type="predicted"/>
<evidence type="ECO:0000256" key="4">
    <source>
        <dbReference type="ARBA" id="ARBA00022737"/>
    </source>
</evidence>
<dbReference type="PROSITE" id="PS50011">
    <property type="entry name" value="PROTEIN_KINASE_DOM"/>
    <property type="match status" value="1"/>
</dbReference>
<protein>
    <recommendedName>
        <fullName evidence="1">non-specific serine/threonine protein kinase</fullName>
        <ecNumber evidence="1">2.7.11.1</ecNumber>
    </recommendedName>
</protein>
<evidence type="ECO:0000256" key="5">
    <source>
        <dbReference type="ARBA" id="ARBA00022741"/>
    </source>
</evidence>
<dbReference type="Pfam" id="PF03793">
    <property type="entry name" value="PASTA"/>
    <property type="match status" value="3"/>
</dbReference>
<keyword evidence="2" id="KW-0723">Serine/threonine-protein kinase</keyword>
<keyword evidence="7 10" id="KW-0067">ATP-binding</keyword>
<name>A0A542DZ35_9MICO</name>
<dbReference type="Gene3D" id="1.10.510.10">
    <property type="entry name" value="Transferase(Phosphotransferase) domain 1"/>
    <property type="match status" value="1"/>
</dbReference>
<dbReference type="GO" id="GO:0045717">
    <property type="term" value="P:negative regulation of fatty acid biosynthetic process"/>
    <property type="evidence" value="ECO:0007669"/>
    <property type="project" value="UniProtKB-ARBA"/>
</dbReference>
<feature type="compositionally biased region" description="Low complexity" evidence="11">
    <location>
        <begin position="596"/>
        <end position="613"/>
    </location>
</feature>
<feature type="binding site" evidence="10">
    <location>
        <position position="40"/>
    </location>
    <ligand>
        <name>ATP</name>
        <dbReference type="ChEBI" id="CHEBI:30616"/>
    </ligand>
</feature>
<feature type="region of interest" description="Disordered" evidence="11">
    <location>
        <begin position="285"/>
        <end position="368"/>
    </location>
</feature>
<comment type="catalytic activity">
    <reaction evidence="9">
        <text>L-seryl-[protein] + ATP = O-phospho-L-seryl-[protein] + ADP + H(+)</text>
        <dbReference type="Rhea" id="RHEA:17989"/>
        <dbReference type="Rhea" id="RHEA-COMP:9863"/>
        <dbReference type="Rhea" id="RHEA-COMP:11604"/>
        <dbReference type="ChEBI" id="CHEBI:15378"/>
        <dbReference type="ChEBI" id="CHEBI:29999"/>
        <dbReference type="ChEBI" id="CHEBI:30616"/>
        <dbReference type="ChEBI" id="CHEBI:83421"/>
        <dbReference type="ChEBI" id="CHEBI:456216"/>
        <dbReference type="EC" id="2.7.11.1"/>
    </reaction>
</comment>
<evidence type="ECO:0000256" key="6">
    <source>
        <dbReference type="ARBA" id="ARBA00022777"/>
    </source>
</evidence>
<dbReference type="Gene3D" id="3.30.10.20">
    <property type="match status" value="3"/>
</dbReference>
<dbReference type="FunFam" id="3.30.200.20:FF:000035">
    <property type="entry name" value="Serine/threonine protein kinase Stk1"/>
    <property type="match status" value="1"/>
</dbReference>
<keyword evidence="3" id="KW-0808">Transferase</keyword>
<reference evidence="14 15" key="1">
    <citation type="submission" date="2019-06" db="EMBL/GenBank/DDBJ databases">
        <title>Sequencing the genomes of 1000 actinobacteria strains.</title>
        <authorList>
            <person name="Klenk H.-P."/>
        </authorList>
    </citation>
    <scope>NUCLEOTIDE SEQUENCE [LARGE SCALE GENOMIC DNA]</scope>
    <source>
        <strain evidence="14 15">DSM 18607</strain>
    </source>
</reference>
<keyword evidence="4" id="KW-0677">Repeat</keyword>
<keyword evidence="6 14" id="KW-0418">Kinase</keyword>
<dbReference type="PROSITE" id="PS51178">
    <property type="entry name" value="PASTA"/>
    <property type="match status" value="3"/>
</dbReference>
<dbReference type="EMBL" id="VFMN01000001">
    <property type="protein sequence ID" value="TQJ08316.1"/>
    <property type="molecule type" value="Genomic_DNA"/>
</dbReference>